<sequence length="309" mass="32639">MASSFASRGILLRRLAHGLINQAALPGISKGSSQNGLSVACRAALVAETPPSKRRLFSSSSASSRVLVTFDIDGTLVEAIGTEANKMHKGAFSHALKELYGVDGTIDAVKHHGSTDKSVIKKTALHYGVSEEKIMSRWDDIAPKMLEYARGHVAHAAEGLHLLPGVLHLLKTLAARDDVVTGLVTGNLSEIAWMKMNALGIKDLFSPPYIGGFGSDHVDRGELVKIAAARAAQSIPGPSFGVRVHVGDTPNDVSAALYGGAHAVGVLTGAFEESELLEAAKGDRNNVTILENLEDSERFLSVCGLSNRS</sequence>
<proteinExistence type="predicted"/>
<dbReference type="InterPro" id="IPR023214">
    <property type="entry name" value="HAD_sf"/>
</dbReference>
<dbReference type="SFLD" id="SFLDS00003">
    <property type="entry name" value="Haloacid_Dehalogenase"/>
    <property type="match status" value="1"/>
</dbReference>
<dbReference type="SFLD" id="SFLDG01129">
    <property type="entry name" value="C1.5:_HAD__Beta-PGM__Phosphata"/>
    <property type="match status" value="1"/>
</dbReference>
<dbReference type="STRING" id="105231.A0A1Y1IBF1"/>
<protein>
    <submittedName>
        <fullName evidence="1">Haloacid dehalogenase-like hydrolase (HAD) superfamily protein</fullName>
    </submittedName>
</protein>
<dbReference type="GO" id="GO:0016787">
    <property type="term" value="F:hydrolase activity"/>
    <property type="evidence" value="ECO:0007669"/>
    <property type="project" value="UniProtKB-KW"/>
</dbReference>
<dbReference type="PANTHER" id="PTHR43885:SF1">
    <property type="entry name" value="SUPERFAMILY HYDROLASE, PUTATIVE (AFU_ORTHOLOGUE AFUA_4G13290)-RELATED"/>
    <property type="match status" value="1"/>
</dbReference>
<evidence type="ECO:0000313" key="2">
    <source>
        <dbReference type="Proteomes" id="UP000054558"/>
    </source>
</evidence>
<dbReference type="OMA" id="HRRAFSH"/>
<keyword evidence="1" id="KW-0378">Hydrolase</keyword>
<dbReference type="OrthoDB" id="40579at2759"/>
<gene>
    <name evidence="1" type="ORF">KFL_004160080</name>
</gene>
<dbReference type="Proteomes" id="UP000054558">
    <property type="component" value="Unassembled WGS sequence"/>
</dbReference>
<dbReference type="Gene3D" id="3.40.50.1000">
    <property type="entry name" value="HAD superfamily/HAD-like"/>
    <property type="match status" value="1"/>
</dbReference>
<name>A0A1Y1IBF1_KLENI</name>
<dbReference type="Gene3D" id="1.10.150.240">
    <property type="entry name" value="Putative phosphatase, domain 2"/>
    <property type="match status" value="1"/>
</dbReference>
<evidence type="ECO:0000313" key="1">
    <source>
        <dbReference type="EMBL" id="GAQ88295.1"/>
    </source>
</evidence>
<reference evidence="1 2" key="1">
    <citation type="journal article" date="2014" name="Nat. Commun.">
        <title>Klebsormidium flaccidum genome reveals primary factors for plant terrestrial adaptation.</title>
        <authorList>
            <person name="Hori K."/>
            <person name="Maruyama F."/>
            <person name="Fujisawa T."/>
            <person name="Togashi T."/>
            <person name="Yamamoto N."/>
            <person name="Seo M."/>
            <person name="Sato S."/>
            <person name="Yamada T."/>
            <person name="Mori H."/>
            <person name="Tajima N."/>
            <person name="Moriyama T."/>
            <person name="Ikeuchi M."/>
            <person name="Watanabe M."/>
            <person name="Wada H."/>
            <person name="Kobayashi K."/>
            <person name="Saito M."/>
            <person name="Masuda T."/>
            <person name="Sasaki-Sekimoto Y."/>
            <person name="Mashiguchi K."/>
            <person name="Awai K."/>
            <person name="Shimojima M."/>
            <person name="Masuda S."/>
            <person name="Iwai M."/>
            <person name="Nobusawa T."/>
            <person name="Narise T."/>
            <person name="Kondo S."/>
            <person name="Saito H."/>
            <person name="Sato R."/>
            <person name="Murakawa M."/>
            <person name="Ihara Y."/>
            <person name="Oshima-Yamada Y."/>
            <person name="Ohtaka K."/>
            <person name="Satoh M."/>
            <person name="Sonobe K."/>
            <person name="Ishii M."/>
            <person name="Ohtani R."/>
            <person name="Kanamori-Sato M."/>
            <person name="Honoki R."/>
            <person name="Miyazaki D."/>
            <person name="Mochizuki H."/>
            <person name="Umetsu J."/>
            <person name="Higashi K."/>
            <person name="Shibata D."/>
            <person name="Kamiya Y."/>
            <person name="Sato N."/>
            <person name="Nakamura Y."/>
            <person name="Tabata S."/>
            <person name="Ida S."/>
            <person name="Kurokawa K."/>
            <person name="Ohta H."/>
        </authorList>
    </citation>
    <scope>NUCLEOTIDE SEQUENCE [LARGE SCALE GENOMIC DNA]</scope>
    <source>
        <strain evidence="1 2">NIES-2285</strain>
    </source>
</reference>
<dbReference type="InterPro" id="IPR023198">
    <property type="entry name" value="PGP-like_dom2"/>
</dbReference>
<dbReference type="AlphaFoldDB" id="A0A1Y1IBF1"/>
<organism evidence="1 2">
    <name type="scientific">Klebsormidium nitens</name>
    <name type="common">Green alga</name>
    <name type="synonym">Ulothrix nitens</name>
    <dbReference type="NCBI Taxonomy" id="105231"/>
    <lineage>
        <taxon>Eukaryota</taxon>
        <taxon>Viridiplantae</taxon>
        <taxon>Streptophyta</taxon>
        <taxon>Klebsormidiophyceae</taxon>
        <taxon>Klebsormidiales</taxon>
        <taxon>Klebsormidiaceae</taxon>
        <taxon>Klebsormidium</taxon>
    </lineage>
</organism>
<dbReference type="EMBL" id="DF237365">
    <property type="protein sequence ID" value="GAQ88295.1"/>
    <property type="molecule type" value="Genomic_DNA"/>
</dbReference>
<dbReference type="Pfam" id="PF00702">
    <property type="entry name" value="Hydrolase"/>
    <property type="match status" value="1"/>
</dbReference>
<dbReference type="SUPFAM" id="SSF56784">
    <property type="entry name" value="HAD-like"/>
    <property type="match status" value="1"/>
</dbReference>
<dbReference type="PANTHER" id="PTHR43885">
    <property type="entry name" value="HALOACID DEHALOGENASE-LIKE HYDROLASE"/>
    <property type="match status" value="1"/>
</dbReference>
<accession>A0A1Y1IBF1</accession>
<dbReference type="InterPro" id="IPR036412">
    <property type="entry name" value="HAD-like_sf"/>
</dbReference>
<keyword evidence="2" id="KW-1185">Reference proteome</keyword>